<feature type="domain" description="H15" evidence="2">
    <location>
        <begin position="23"/>
        <end position="89"/>
    </location>
</feature>
<evidence type="ECO:0000313" key="5">
    <source>
        <dbReference type="EMBL" id="CAF3780641.1"/>
    </source>
</evidence>
<dbReference type="InterPro" id="IPR036388">
    <property type="entry name" value="WH-like_DNA-bd_sf"/>
</dbReference>
<dbReference type="OrthoDB" id="1110759at2759"/>
<dbReference type="Proteomes" id="UP000681722">
    <property type="component" value="Unassembled WGS sequence"/>
</dbReference>
<evidence type="ECO:0000313" key="7">
    <source>
        <dbReference type="Proteomes" id="UP000663829"/>
    </source>
</evidence>
<comment type="caution">
    <text evidence="3">The sequence shown here is derived from an EMBL/GenBank/DDBJ whole genome shotgun (WGS) entry which is preliminary data.</text>
</comment>
<dbReference type="EMBL" id="CAJOBC010003378">
    <property type="protein sequence ID" value="CAF3780641.1"/>
    <property type="molecule type" value="Genomic_DNA"/>
</dbReference>
<keyword evidence="7" id="KW-1185">Reference proteome</keyword>
<evidence type="ECO:0000313" key="6">
    <source>
        <dbReference type="EMBL" id="CAF4546454.1"/>
    </source>
</evidence>
<dbReference type="EMBL" id="CAJNOK010074740">
    <property type="protein sequence ID" value="CAF1671428.1"/>
    <property type="molecule type" value="Genomic_DNA"/>
</dbReference>
<dbReference type="CDD" id="cd00073">
    <property type="entry name" value="H15"/>
    <property type="match status" value="1"/>
</dbReference>
<reference evidence="3" key="1">
    <citation type="submission" date="2021-02" db="EMBL/GenBank/DDBJ databases">
        <authorList>
            <person name="Nowell W R."/>
        </authorList>
    </citation>
    <scope>NUCLEOTIDE SEQUENCE</scope>
</reference>
<dbReference type="EMBL" id="CAJOBA010108648">
    <property type="protein sequence ID" value="CAF4546454.1"/>
    <property type="molecule type" value="Genomic_DNA"/>
</dbReference>
<evidence type="ECO:0000313" key="4">
    <source>
        <dbReference type="EMBL" id="CAF1671428.1"/>
    </source>
</evidence>
<feature type="region of interest" description="Disordered" evidence="1">
    <location>
        <begin position="1"/>
        <end position="21"/>
    </location>
</feature>
<organism evidence="3 7">
    <name type="scientific">Didymodactylos carnosus</name>
    <dbReference type="NCBI Taxonomy" id="1234261"/>
    <lineage>
        <taxon>Eukaryota</taxon>
        <taxon>Metazoa</taxon>
        <taxon>Spiralia</taxon>
        <taxon>Gnathifera</taxon>
        <taxon>Rotifera</taxon>
        <taxon>Eurotatoria</taxon>
        <taxon>Bdelloidea</taxon>
        <taxon>Philodinida</taxon>
        <taxon>Philodinidae</taxon>
        <taxon>Didymodactylos</taxon>
    </lineage>
</organism>
<dbReference type="AlphaFoldDB" id="A0A814HGL2"/>
<dbReference type="Pfam" id="PF00538">
    <property type="entry name" value="Linker_histone"/>
    <property type="match status" value="1"/>
</dbReference>
<dbReference type="EMBL" id="CAJNOQ010003379">
    <property type="protein sequence ID" value="CAF1009509.1"/>
    <property type="molecule type" value="Genomic_DNA"/>
</dbReference>
<dbReference type="Proteomes" id="UP000663829">
    <property type="component" value="Unassembled WGS sequence"/>
</dbReference>
<dbReference type="InterPro" id="IPR036390">
    <property type="entry name" value="WH_DNA-bd_sf"/>
</dbReference>
<dbReference type="Proteomes" id="UP000682733">
    <property type="component" value="Unassembled WGS sequence"/>
</dbReference>
<gene>
    <name evidence="3" type="ORF">GPM918_LOCUS14190</name>
    <name evidence="4" type="ORF">OVA965_LOCUS45742</name>
    <name evidence="5" type="ORF">SRO942_LOCUS14186</name>
    <name evidence="6" type="ORF">TMI583_LOCUS49525</name>
</gene>
<evidence type="ECO:0000256" key="1">
    <source>
        <dbReference type="SAM" id="MobiDB-lite"/>
    </source>
</evidence>
<dbReference type="InterPro" id="IPR005818">
    <property type="entry name" value="Histone_H1/H5_H15"/>
</dbReference>
<sequence>MTMSRVKEQKHRWGGADRVKPKRHPTYAEMVKSALVSLNNRASSSIQTIMKYILTKYLLNATPAKKYCTKALTNGVTKDVFHQTRSEDF</sequence>
<dbReference type="GO" id="GO:0000786">
    <property type="term" value="C:nucleosome"/>
    <property type="evidence" value="ECO:0007669"/>
    <property type="project" value="InterPro"/>
</dbReference>
<dbReference type="Gene3D" id="1.10.10.10">
    <property type="entry name" value="Winged helix-like DNA-binding domain superfamily/Winged helix DNA-binding domain"/>
    <property type="match status" value="1"/>
</dbReference>
<name>A0A814HGL2_9BILA</name>
<evidence type="ECO:0000259" key="2">
    <source>
        <dbReference type="PROSITE" id="PS51504"/>
    </source>
</evidence>
<accession>A0A814HGL2</accession>
<protein>
    <recommendedName>
        <fullName evidence="2">H15 domain-containing protein</fullName>
    </recommendedName>
</protein>
<dbReference type="PROSITE" id="PS51504">
    <property type="entry name" value="H15"/>
    <property type="match status" value="1"/>
</dbReference>
<dbReference type="GO" id="GO:0003677">
    <property type="term" value="F:DNA binding"/>
    <property type="evidence" value="ECO:0007669"/>
    <property type="project" value="InterPro"/>
</dbReference>
<dbReference type="SMART" id="SM00526">
    <property type="entry name" value="H15"/>
    <property type="match status" value="1"/>
</dbReference>
<dbReference type="Proteomes" id="UP000677228">
    <property type="component" value="Unassembled WGS sequence"/>
</dbReference>
<evidence type="ECO:0000313" key="3">
    <source>
        <dbReference type="EMBL" id="CAF1009509.1"/>
    </source>
</evidence>
<proteinExistence type="predicted"/>
<dbReference type="SUPFAM" id="SSF46785">
    <property type="entry name" value="Winged helix' DNA-binding domain"/>
    <property type="match status" value="1"/>
</dbReference>
<dbReference type="GO" id="GO:0006334">
    <property type="term" value="P:nucleosome assembly"/>
    <property type="evidence" value="ECO:0007669"/>
    <property type="project" value="InterPro"/>
</dbReference>